<feature type="non-terminal residue" evidence="1">
    <location>
        <position position="102"/>
    </location>
</feature>
<evidence type="ECO:0000313" key="1">
    <source>
        <dbReference type="EMBL" id="KAJ9589745.1"/>
    </source>
</evidence>
<comment type="caution">
    <text evidence="1">The sequence shown here is derived from an EMBL/GenBank/DDBJ whole genome shotgun (WGS) entry which is preliminary data.</text>
</comment>
<gene>
    <name evidence="1" type="ORF">L9F63_017047</name>
</gene>
<dbReference type="EMBL" id="JASPKZ010004913">
    <property type="protein sequence ID" value="KAJ9589745.1"/>
    <property type="molecule type" value="Genomic_DNA"/>
</dbReference>
<dbReference type="AlphaFoldDB" id="A0AAD7ZZE1"/>
<evidence type="ECO:0000313" key="2">
    <source>
        <dbReference type="Proteomes" id="UP001233999"/>
    </source>
</evidence>
<sequence length="102" mass="11870">QFLVENELLTSPDSFWSDASSVKTENLLYRDVPNTHSIEKQKELTREEEVVLLIDITSVNEKALKMKPPRLHRILDMSCRPWIYVPKNLIFSHIVSSLVFSN</sequence>
<reference evidence="1" key="2">
    <citation type="submission" date="2023-05" db="EMBL/GenBank/DDBJ databases">
        <authorList>
            <person name="Fouks B."/>
        </authorList>
    </citation>
    <scope>NUCLEOTIDE SEQUENCE</scope>
    <source>
        <strain evidence="1">Stay&amp;Tobe</strain>
        <tissue evidence="1">Testes</tissue>
    </source>
</reference>
<accession>A0AAD7ZZE1</accession>
<dbReference type="Proteomes" id="UP001233999">
    <property type="component" value="Unassembled WGS sequence"/>
</dbReference>
<proteinExistence type="predicted"/>
<name>A0AAD7ZZE1_DIPPU</name>
<organism evidence="1 2">
    <name type="scientific">Diploptera punctata</name>
    <name type="common">Pacific beetle cockroach</name>
    <dbReference type="NCBI Taxonomy" id="6984"/>
    <lineage>
        <taxon>Eukaryota</taxon>
        <taxon>Metazoa</taxon>
        <taxon>Ecdysozoa</taxon>
        <taxon>Arthropoda</taxon>
        <taxon>Hexapoda</taxon>
        <taxon>Insecta</taxon>
        <taxon>Pterygota</taxon>
        <taxon>Neoptera</taxon>
        <taxon>Polyneoptera</taxon>
        <taxon>Dictyoptera</taxon>
        <taxon>Blattodea</taxon>
        <taxon>Blaberoidea</taxon>
        <taxon>Blaberidae</taxon>
        <taxon>Diplopterinae</taxon>
        <taxon>Diploptera</taxon>
    </lineage>
</organism>
<reference evidence="1" key="1">
    <citation type="journal article" date="2023" name="IScience">
        <title>Live-bearing cockroach genome reveals convergent evolutionary mechanisms linked to viviparity in insects and beyond.</title>
        <authorList>
            <person name="Fouks B."/>
            <person name="Harrison M.C."/>
            <person name="Mikhailova A.A."/>
            <person name="Marchal E."/>
            <person name="English S."/>
            <person name="Carruthers M."/>
            <person name="Jennings E.C."/>
            <person name="Chiamaka E.L."/>
            <person name="Frigard R.A."/>
            <person name="Pippel M."/>
            <person name="Attardo G.M."/>
            <person name="Benoit J.B."/>
            <person name="Bornberg-Bauer E."/>
            <person name="Tobe S.S."/>
        </authorList>
    </citation>
    <scope>NUCLEOTIDE SEQUENCE</scope>
    <source>
        <tissue evidence="1">Testes</tissue>
    </source>
</reference>
<feature type="non-terminal residue" evidence="1">
    <location>
        <position position="1"/>
    </location>
</feature>
<protein>
    <submittedName>
        <fullName evidence="1">Uncharacterized protein</fullName>
    </submittedName>
</protein>
<keyword evidence="2" id="KW-1185">Reference proteome</keyword>